<dbReference type="InterPro" id="IPR041805">
    <property type="entry name" value="ASMase/PPN1_MPP"/>
</dbReference>
<evidence type="ECO:0000256" key="5">
    <source>
        <dbReference type="ARBA" id="ARBA00022729"/>
    </source>
</evidence>
<dbReference type="PIRSF" id="PIRSF000948">
    <property type="entry name" value="Sphingomy_PDE"/>
    <property type="match status" value="1"/>
</dbReference>
<comment type="similarity">
    <text evidence="2 12">Belongs to the acid sphingomyelinase family.</text>
</comment>
<dbReference type="GO" id="GO:0005615">
    <property type="term" value="C:extracellular space"/>
    <property type="evidence" value="ECO:0007669"/>
    <property type="project" value="TreeGrafter"/>
</dbReference>
<evidence type="ECO:0000256" key="6">
    <source>
        <dbReference type="ARBA" id="ARBA00022801"/>
    </source>
</evidence>
<keyword evidence="3" id="KW-0964">Secreted</keyword>
<dbReference type="InterPro" id="IPR004843">
    <property type="entry name" value="Calcineurin-like_PHP"/>
</dbReference>
<gene>
    <name evidence="16" type="primary">Acey_s0070.g431</name>
    <name evidence="16" type="synonym">Acey-asm-1</name>
    <name evidence="16" type="ORF">Y032_0070g431</name>
</gene>
<feature type="binding site" evidence="13">
    <location>
        <position position="299"/>
    </location>
    <ligand>
        <name>Zn(2+)</name>
        <dbReference type="ChEBI" id="CHEBI:29105"/>
        <label>2</label>
    </ligand>
</feature>
<feature type="domain" description="Saposin B-type" evidence="15">
    <location>
        <begin position="98"/>
        <end position="182"/>
    </location>
</feature>
<evidence type="ECO:0000256" key="13">
    <source>
        <dbReference type="PIRSR" id="PIRSR000948-1"/>
    </source>
</evidence>
<dbReference type="InterPro" id="IPR011160">
    <property type="entry name" value="Sphingomy_PDE"/>
</dbReference>
<evidence type="ECO:0000259" key="15">
    <source>
        <dbReference type="PROSITE" id="PS50015"/>
    </source>
</evidence>
<name>A0A016TXA2_9BILA</name>
<keyword evidence="8 14" id="KW-1015">Disulfide bond</keyword>
<dbReference type="OrthoDB" id="282973at2759"/>
<keyword evidence="7 13" id="KW-0862">Zinc</keyword>
<dbReference type="Pfam" id="PF00149">
    <property type="entry name" value="Metallophos"/>
    <property type="match status" value="1"/>
</dbReference>
<keyword evidence="6 12" id="KW-0378">Hydrolase</keyword>
<evidence type="ECO:0000313" key="17">
    <source>
        <dbReference type="Proteomes" id="UP000024635"/>
    </source>
</evidence>
<feature type="disulfide bond" evidence="14">
    <location>
        <begin position="613"/>
        <end position="626"/>
    </location>
</feature>
<evidence type="ECO:0000256" key="1">
    <source>
        <dbReference type="ARBA" id="ARBA00004613"/>
    </source>
</evidence>
<comment type="cofactor">
    <cofactor evidence="13">
        <name>Zn(2+)</name>
        <dbReference type="ChEBI" id="CHEBI:29105"/>
    </cofactor>
    <text evidence="13">Binds 2 Zn(2+) ions per subunit.</text>
</comment>
<dbReference type="Proteomes" id="UP000024635">
    <property type="component" value="Unassembled WGS sequence"/>
</dbReference>
<evidence type="ECO:0000256" key="12">
    <source>
        <dbReference type="PIRNR" id="PIRNR000948"/>
    </source>
</evidence>
<feature type="disulfide bond" evidence="14">
    <location>
        <begin position="251"/>
        <end position="271"/>
    </location>
</feature>
<dbReference type="SMART" id="SM00741">
    <property type="entry name" value="SapB"/>
    <property type="match status" value="1"/>
</dbReference>
<dbReference type="SUPFAM" id="SSF56300">
    <property type="entry name" value="Metallo-dependent phosphatases"/>
    <property type="match status" value="1"/>
</dbReference>
<feature type="binding site" evidence="13">
    <location>
        <position position="446"/>
    </location>
    <ligand>
        <name>Zn(2+)</name>
        <dbReference type="ChEBI" id="CHEBI:29105"/>
        <label>2</label>
    </ligand>
</feature>
<reference evidence="17" key="1">
    <citation type="journal article" date="2015" name="Nat. Genet.">
        <title>The genome and transcriptome of the zoonotic hookworm Ancylostoma ceylanicum identify infection-specific gene families.</title>
        <authorList>
            <person name="Schwarz E.M."/>
            <person name="Hu Y."/>
            <person name="Antoshechkin I."/>
            <person name="Miller M.M."/>
            <person name="Sternberg P.W."/>
            <person name="Aroian R.V."/>
        </authorList>
    </citation>
    <scope>NUCLEOTIDE SEQUENCE</scope>
    <source>
        <strain evidence="17">HY135</strain>
    </source>
</reference>
<dbReference type="GO" id="GO:0061750">
    <property type="term" value="F:acid sphingomyelin phosphodiesterase activity"/>
    <property type="evidence" value="ECO:0007669"/>
    <property type="project" value="TreeGrafter"/>
</dbReference>
<comment type="subcellular location">
    <subcellularLocation>
        <location evidence="1">Secreted</location>
    </subcellularLocation>
</comment>
<dbReference type="InterPro" id="IPR011001">
    <property type="entry name" value="Saposin-like"/>
</dbReference>
<keyword evidence="10 12" id="KW-0326">Glycosidase</keyword>
<feature type="binding site" evidence="13">
    <location>
        <position position="230"/>
    </location>
    <ligand>
        <name>Zn(2+)</name>
        <dbReference type="ChEBI" id="CHEBI:29105"/>
        <label>1</label>
    </ligand>
</feature>
<keyword evidence="5" id="KW-0732">Signal</keyword>
<dbReference type="GO" id="GO:0006685">
    <property type="term" value="P:sphingomyelin catabolic process"/>
    <property type="evidence" value="ECO:0007669"/>
    <property type="project" value="UniProtKB-UniRule"/>
</dbReference>
<dbReference type="STRING" id="53326.A0A016TXA2"/>
<dbReference type="PROSITE" id="PS50015">
    <property type="entry name" value="SAP_B"/>
    <property type="match status" value="1"/>
</dbReference>
<dbReference type="CDD" id="cd00842">
    <property type="entry name" value="MPP_ASMase"/>
    <property type="match status" value="1"/>
</dbReference>
<feature type="binding site" evidence="13">
    <location>
        <position position="482"/>
    </location>
    <ligand>
        <name>Zn(2+)</name>
        <dbReference type="ChEBI" id="CHEBI:29105"/>
        <label>1</label>
    </ligand>
</feature>
<dbReference type="SUPFAM" id="SSF47862">
    <property type="entry name" value="Saposin"/>
    <property type="match status" value="1"/>
</dbReference>
<evidence type="ECO:0000256" key="14">
    <source>
        <dbReference type="PIRSR" id="PIRSR000948-2"/>
    </source>
</evidence>
<dbReference type="InterPro" id="IPR045473">
    <property type="entry name" value="ASM_C"/>
</dbReference>
<dbReference type="FunFam" id="3.60.21.10:FF:000077">
    <property type="entry name" value="Sphingomyelin phosphodiesterase"/>
    <property type="match status" value="1"/>
</dbReference>
<evidence type="ECO:0000256" key="9">
    <source>
        <dbReference type="ARBA" id="ARBA00023180"/>
    </source>
</evidence>
<feature type="disulfide bond" evidence="14">
    <location>
        <begin position="133"/>
        <end position="144"/>
    </location>
</feature>
<evidence type="ECO:0000256" key="10">
    <source>
        <dbReference type="ARBA" id="ARBA00023295"/>
    </source>
</evidence>
<dbReference type="EMBL" id="JARK01001406">
    <property type="protein sequence ID" value="EYC07435.1"/>
    <property type="molecule type" value="Genomic_DNA"/>
</dbReference>
<keyword evidence="17" id="KW-1185">Reference proteome</keyword>
<dbReference type="Pfam" id="PF19272">
    <property type="entry name" value="ASMase_C"/>
    <property type="match status" value="1"/>
</dbReference>
<dbReference type="GO" id="GO:0046872">
    <property type="term" value="F:metal ion binding"/>
    <property type="evidence" value="ECO:0007669"/>
    <property type="project" value="UniProtKB-KW"/>
</dbReference>
<keyword evidence="4 13" id="KW-0479">Metal-binding</keyword>
<feature type="binding site" evidence="13">
    <location>
        <position position="339"/>
    </location>
    <ligand>
        <name>Zn(2+)</name>
        <dbReference type="ChEBI" id="CHEBI:29105"/>
        <label>2</label>
    </ligand>
</feature>
<dbReference type="EC" id="3.1.4.12" evidence="12"/>
<accession>A0A016TXA2</accession>
<feature type="binding site" evidence="13">
    <location>
        <position position="232"/>
    </location>
    <ligand>
        <name>Zn(2+)</name>
        <dbReference type="ChEBI" id="CHEBI:29105"/>
        <label>1</label>
    </ligand>
</feature>
<feature type="disulfide bond" evidence="14">
    <location>
        <begin position="406"/>
        <end position="454"/>
    </location>
</feature>
<keyword evidence="9" id="KW-0325">Glycoprotein</keyword>
<dbReference type="GO" id="GO:0005764">
    <property type="term" value="C:lysosome"/>
    <property type="evidence" value="ECO:0007669"/>
    <property type="project" value="TreeGrafter"/>
</dbReference>
<dbReference type="Gene3D" id="3.60.21.10">
    <property type="match status" value="1"/>
</dbReference>
<evidence type="ECO:0000313" key="16">
    <source>
        <dbReference type="EMBL" id="EYC07435.1"/>
    </source>
</evidence>
<feature type="disulfide bond" evidence="14">
    <location>
        <begin position="102"/>
        <end position="178"/>
    </location>
</feature>
<feature type="disulfide bond" evidence="14">
    <location>
        <begin position="603"/>
        <end position="607"/>
    </location>
</feature>
<evidence type="ECO:0000256" key="4">
    <source>
        <dbReference type="ARBA" id="ARBA00022723"/>
    </source>
</evidence>
<evidence type="ECO:0000256" key="8">
    <source>
        <dbReference type="ARBA" id="ARBA00023157"/>
    </source>
</evidence>
<sequence>MQFKIKQYEIQVAQKLISSRSWKLLREVPTEIITLQLIISYIEATGSSLDNTWITMNAWQLAVAALLCIVLCTDCHSIRNKSPRPRTPEIPSADSVKFSPLCASCTAAMSALSLVVKWDKTEPVILEFATIICKLVAKQSWVVCDGISGQFRDEFFYVFRRLSDESPAKICGLLLNECADPDDVTQSGWMVDLPPKLTPIMKRRIEKKRVKHTHPKNGRNRNLRVLQLTDLHVDFDYKPGSEADCDLPVCCREEIQSPKKAAGYWGAVGKCDIPYWTFKNMLEHINATHEIDYIMLSGDFINHFDWSYTVDEHVDTLRNLSSLVRRYFLTTPTYWAIGNHEGVPVNSFAPHFVEERFWPTWLYNEFVNMSKPWLSSDSAKTVLYRGSYSVKVADGLRLISLNSGFCETTNFFLYLNQSDPDGTMSWFATELFKAELSGDDVHVLSHIPPGDGECLEGWARNYYRIIQRFSDTVQAQFFGHIHADYFTVFYEDMHNTSSAPIGVLYAAPSATTFSDMNPAYRIYDIDYTDHFKVVDIANYYADLDKTSKDIPPAWKLLYSAKKEYGLRNLSPQSWNKLVDSIVTNEKMAQRFFRNAFRVGEPACGVDCQRDLLCSLRMGHHNSTLYCPSSFAQAPATNFEFGSGSHR</sequence>
<dbReference type="AlphaFoldDB" id="A0A016TXA2"/>
<comment type="catalytic activity">
    <reaction evidence="11">
        <text>a sphingomyelin + H2O = phosphocholine + an N-acylsphing-4-enine + H(+)</text>
        <dbReference type="Rhea" id="RHEA:19253"/>
        <dbReference type="ChEBI" id="CHEBI:15377"/>
        <dbReference type="ChEBI" id="CHEBI:15378"/>
        <dbReference type="ChEBI" id="CHEBI:17636"/>
        <dbReference type="ChEBI" id="CHEBI:52639"/>
        <dbReference type="ChEBI" id="CHEBI:295975"/>
        <dbReference type="EC" id="3.1.4.12"/>
    </reaction>
    <physiologicalReaction direction="left-to-right" evidence="11">
        <dbReference type="Rhea" id="RHEA:19254"/>
    </physiologicalReaction>
</comment>
<evidence type="ECO:0000256" key="2">
    <source>
        <dbReference type="ARBA" id="ARBA00008234"/>
    </source>
</evidence>
<feature type="binding site" evidence="13">
    <location>
        <position position="480"/>
    </location>
    <ligand>
        <name>Zn(2+)</name>
        <dbReference type="ChEBI" id="CHEBI:29105"/>
        <label>2</label>
    </ligand>
</feature>
<evidence type="ECO:0000256" key="3">
    <source>
        <dbReference type="ARBA" id="ARBA00022525"/>
    </source>
</evidence>
<comment type="caution">
    <text evidence="16">The sequence shown here is derived from an EMBL/GenBank/DDBJ whole genome shotgun (WGS) entry which is preliminary data.</text>
</comment>
<feature type="disulfide bond" evidence="14">
    <location>
        <begin position="245"/>
        <end position="250"/>
    </location>
</feature>
<organism evidence="16 17">
    <name type="scientific">Ancylostoma ceylanicum</name>
    <dbReference type="NCBI Taxonomy" id="53326"/>
    <lineage>
        <taxon>Eukaryota</taxon>
        <taxon>Metazoa</taxon>
        <taxon>Ecdysozoa</taxon>
        <taxon>Nematoda</taxon>
        <taxon>Chromadorea</taxon>
        <taxon>Rhabditida</taxon>
        <taxon>Rhabditina</taxon>
        <taxon>Rhabditomorpha</taxon>
        <taxon>Strongyloidea</taxon>
        <taxon>Ancylostomatidae</taxon>
        <taxon>Ancylostomatinae</taxon>
        <taxon>Ancylostoma</taxon>
    </lineage>
</organism>
<dbReference type="PANTHER" id="PTHR10340:SF34">
    <property type="entry name" value="SPHINGOMYELIN PHOSPHODIESTERASE"/>
    <property type="match status" value="1"/>
</dbReference>
<dbReference type="InterPro" id="IPR008139">
    <property type="entry name" value="SaposinB_dom"/>
</dbReference>
<protein>
    <recommendedName>
        <fullName evidence="12">Sphingomyelin phosphodiesterase</fullName>
        <ecNumber evidence="12">3.1.4.12</ecNumber>
    </recommendedName>
</protein>
<dbReference type="GO" id="GO:0016798">
    <property type="term" value="F:hydrolase activity, acting on glycosyl bonds"/>
    <property type="evidence" value="ECO:0007669"/>
    <property type="project" value="UniProtKB-KW"/>
</dbReference>
<dbReference type="InterPro" id="IPR029052">
    <property type="entry name" value="Metallo-depent_PP-like"/>
</dbReference>
<evidence type="ECO:0000256" key="7">
    <source>
        <dbReference type="ARBA" id="ARBA00022833"/>
    </source>
</evidence>
<proteinExistence type="inferred from homology"/>
<feature type="binding site" evidence="13">
    <location>
        <position position="299"/>
    </location>
    <ligand>
        <name>Zn(2+)</name>
        <dbReference type="ChEBI" id="CHEBI:29105"/>
        <label>1</label>
    </ligand>
</feature>
<dbReference type="GO" id="GO:0046513">
    <property type="term" value="P:ceramide biosynthetic process"/>
    <property type="evidence" value="ECO:0007669"/>
    <property type="project" value="TreeGrafter"/>
</dbReference>
<evidence type="ECO:0000256" key="11">
    <source>
        <dbReference type="ARBA" id="ARBA00047268"/>
    </source>
</evidence>
<dbReference type="GO" id="GO:0016020">
    <property type="term" value="C:membrane"/>
    <property type="evidence" value="ECO:0007669"/>
    <property type="project" value="GOC"/>
</dbReference>
<comment type="function">
    <text evidence="12">Converts sphingomyelin to ceramide.</text>
</comment>
<dbReference type="PANTHER" id="PTHR10340">
    <property type="entry name" value="SPHINGOMYELIN PHOSPHODIESTERASE"/>
    <property type="match status" value="1"/>
</dbReference>